<protein>
    <submittedName>
        <fullName evidence="2">Glucose-1-phosphate cytidylyltransferase</fullName>
        <ecNumber evidence="2">2.7.7.33</ecNumber>
    </submittedName>
</protein>
<dbReference type="CDD" id="cd02524">
    <property type="entry name" value="G1P_cytidylyltransferase"/>
    <property type="match status" value="1"/>
</dbReference>
<evidence type="ECO:0000313" key="2">
    <source>
        <dbReference type="EMBL" id="RTY34920.1"/>
    </source>
</evidence>
<dbReference type="NCBIfam" id="TIGR02623">
    <property type="entry name" value="G1P_cyt_trans"/>
    <property type="match status" value="1"/>
</dbReference>
<dbReference type="GO" id="GO:0009243">
    <property type="term" value="P:O antigen biosynthetic process"/>
    <property type="evidence" value="ECO:0007669"/>
    <property type="project" value="InterPro"/>
</dbReference>
<dbReference type="EMBL" id="RXYK01000029">
    <property type="protein sequence ID" value="RTY34920.1"/>
    <property type="molecule type" value="Genomic_DNA"/>
</dbReference>
<dbReference type="GO" id="GO:0047343">
    <property type="term" value="F:glucose-1-phosphate cytidylyltransferase activity"/>
    <property type="evidence" value="ECO:0007669"/>
    <property type="project" value="UniProtKB-EC"/>
</dbReference>
<dbReference type="Gene3D" id="3.90.550.10">
    <property type="entry name" value="Spore Coat Polysaccharide Biosynthesis Protein SpsA, Chain A"/>
    <property type="match status" value="1"/>
</dbReference>
<gene>
    <name evidence="2" type="primary">rfbF</name>
    <name evidence="2" type="ORF">EKD02_09600</name>
</gene>
<dbReference type="AlphaFoldDB" id="A0A3S0N926"/>
<dbReference type="EC" id="2.7.7.33" evidence="2"/>
<dbReference type="RefSeq" id="WP_126385279.1">
    <property type="nucleotide sequence ID" value="NZ_RXYK01000029.1"/>
</dbReference>
<dbReference type="PANTHER" id="PTHR47183">
    <property type="entry name" value="GLUCOSE-1-PHOSPHATE CYTIDYLYLTRANSFERASE-RELATED"/>
    <property type="match status" value="1"/>
</dbReference>
<dbReference type="InterPro" id="IPR005835">
    <property type="entry name" value="NTP_transferase_dom"/>
</dbReference>
<organism evidence="2 3">
    <name type="scientific">Chlorobium phaeovibrioides</name>
    <dbReference type="NCBI Taxonomy" id="1094"/>
    <lineage>
        <taxon>Bacteria</taxon>
        <taxon>Pseudomonadati</taxon>
        <taxon>Chlorobiota</taxon>
        <taxon>Chlorobiia</taxon>
        <taxon>Chlorobiales</taxon>
        <taxon>Chlorobiaceae</taxon>
        <taxon>Chlorobium/Pelodictyon group</taxon>
        <taxon>Chlorobium</taxon>
    </lineage>
</organism>
<dbReference type="Pfam" id="PF00483">
    <property type="entry name" value="NTP_transferase"/>
    <property type="match status" value="1"/>
</dbReference>
<comment type="caution">
    <text evidence="2">The sequence shown here is derived from an EMBL/GenBank/DDBJ whole genome shotgun (WGS) entry which is preliminary data.</text>
</comment>
<dbReference type="Proteomes" id="UP000279908">
    <property type="component" value="Unassembled WGS sequence"/>
</dbReference>
<name>A0A3S0N926_CHLPH</name>
<proteinExistence type="predicted"/>
<dbReference type="InterPro" id="IPR013446">
    <property type="entry name" value="G1P_cyt_trans-like"/>
</dbReference>
<dbReference type="InterPro" id="IPR046981">
    <property type="entry name" value="G1P_cyt_trans"/>
</dbReference>
<keyword evidence="2" id="KW-0808">Transferase</keyword>
<accession>A0A3S0N926</accession>
<keyword evidence="2" id="KW-0548">Nucleotidyltransferase</keyword>
<sequence>MKVIILAGGFGTRLAEYTDVIPKPMVPVGGKPILWHIMQTYAHFGHKDFYVALGYKAEVIKEYFLNYRALKADFTVDLASGGITSHQSDPVDWRVTLVHTGDSTMTGGRAKRLQPFIGDETCLLTYGDGVADMDLDALLAFHRSHGKMVTVSAVRPTARFGELELSGDQVASFKEKPQLHEGWINGGFFVVEPAFFDLIAGDETMLEREPLEAAALAGELMAYRHEGFWHCMDTKRDHELLESLWAKGAPWAFG</sequence>
<dbReference type="PANTHER" id="PTHR47183:SF1">
    <property type="entry name" value="GLUCOSE-1-PHOSPHATE CYTIDYLYLTRANSFERASE"/>
    <property type="match status" value="1"/>
</dbReference>
<dbReference type="InterPro" id="IPR029044">
    <property type="entry name" value="Nucleotide-diphossugar_trans"/>
</dbReference>
<feature type="domain" description="Nucleotidyl transferase" evidence="1">
    <location>
        <begin position="2"/>
        <end position="217"/>
    </location>
</feature>
<reference evidence="2 3" key="1">
    <citation type="submission" date="2018-12" db="EMBL/GenBank/DDBJ databases">
        <authorList>
            <person name="Lunina O.N."/>
            <person name="Grouzdev D.S."/>
            <person name="Gorlenko V.M."/>
            <person name="Savvichev A.S."/>
        </authorList>
    </citation>
    <scope>NUCLEOTIDE SEQUENCE [LARGE SCALE GENOMIC DNA]</scope>
    <source>
        <strain evidence="2 3">BrKhr-17</strain>
    </source>
</reference>
<dbReference type="SUPFAM" id="SSF53448">
    <property type="entry name" value="Nucleotide-diphospho-sugar transferases"/>
    <property type="match status" value="1"/>
</dbReference>
<evidence type="ECO:0000313" key="3">
    <source>
        <dbReference type="Proteomes" id="UP000279908"/>
    </source>
</evidence>
<evidence type="ECO:0000259" key="1">
    <source>
        <dbReference type="Pfam" id="PF00483"/>
    </source>
</evidence>